<accession>A0A8S8ZXD9</accession>
<evidence type="ECO:0000313" key="1">
    <source>
        <dbReference type="EMBL" id="KAA8635464.1"/>
    </source>
</evidence>
<dbReference type="Proteomes" id="UP000433876">
    <property type="component" value="Unassembled WGS sequence"/>
</dbReference>
<organism evidence="1 2">
    <name type="scientific">Sordaria macrospora</name>
    <dbReference type="NCBI Taxonomy" id="5147"/>
    <lineage>
        <taxon>Eukaryota</taxon>
        <taxon>Fungi</taxon>
        <taxon>Dikarya</taxon>
        <taxon>Ascomycota</taxon>
        <taxon>Pezizomycotina</taxon>
        <taxon>Sordariomycetes</taxon>
        <taxon>Sordariomycetidae</taxon>
        <taxon>Sordariales</taxon>
        <taxon>Sordariaceae</taxon>
        <taxon>Sordaria</taxon>
    </lineage>
</organism>
<dbReference type="VEuPathDB" id="FungiDB:SMAC_00559"/>
<comment type="caution">
    <text evidence="1">The sequence shown here is derived from an EMBL/GenBank/DDBJ whole genome shotgun (WGS) entry which is preliminary data.</text>
</comment>
<reference evidence="1 2" key="1">
    <citation type="submission" date="2017-07" db="EMBL/GenBank/DDBJ databases">
        <title>Genome sequence of the Sordaria macrospora wild type strain R19027.</title>
        <authorList>
            <person name="Nowrousian M."/>
            <person name="Teichert I."/>
            <person name="Kueck U."/>
        </authorList>
    </citation>
    <scope>NUCLEOTIDE SEQUENCE [LARGE SCALE GENOMIC DNA]</scope>
    <source>
        <strain evidence="1 2">R19027</strain>
        <tissue evidence="1">Mycelium</tissue>
    </source>
</reference>
<sequence>MPKIYSKHTLAEATNSPKHKAGFKTLILNDFGRSYQTLESLIKWPRELEHFALMMRFGWESLDVNNVQYSDEVSMTCVIMNRLHTMLKPHQTTLQSLRIGFSVTPYTYLQMHRPGFEQVFPGRTGFGLHHNTTPNFLEYESLKHLHLSAIFAGHANFFHKRKRAGKNPEILKELHEELDRLLGAPSLTRLTLDVGTECALRHGPCFSADPAHKPKCTLLCPLDRDLWAFLLTLARRAHDTKAKLREIHVNYAVRPFARSVPVKDSPAKFNVWGFCSSTLAIDPWTYLEVIKRRMGKLGIVFTYTCLEPICGVPRTHLPDPEIPVDMDPHQANILRRRRDLRLFEYEDEMCSEHIWTVVKPGWTSYLGLFEDLQGQ</sequence>
<dbReference type="AlphaFoldDB" id="A0A8S8ZXD9"/>
<gene>
    <name evidence="1" type="ORF">SMACR_00559</name>
</gene>
<protein>
    <submittedName>
        <fullName evidence="1">Uncharacterized protein</fullName>
    </submittedName>
</protein>
<dbReference type="EMBL" id="NMPR01000012">
    <property type="protein sequence ID" value="KAA8635464.1"/>
    <property type="molecule type" value="Genomic_DNA"/>
</dbReference>
<name>A0A8S8ZXD9_SORMA</name>
<proteinExistence type="predicted"/>
<dbReference type="OMA" id="CGVPRTH"/>
<evidence type="ECO:0000313" key="2">
    <source>
        <dbReference type="Proteomes" id="UP000433876"/>
    </source>
</evidence>